<dbReference type="Proteomes" id="UP000886076">
    <property type="component" value="Unassembled WGS sequence"/>
</dbReference>
<keyword evidence="5 6" id="KW-0472">Membrane</keyword>
<feature type="transmembrane region" description="Helical" evidence="6">
    <location>
        <begin position="330"/>
        <end position="354"/>
    </location>
</feature>
<dbReference type="AlphaFoldDB" id="A0A7C2VIM6"/>
<name>A0A7C2VIM6_9CREN</name>
<protein>
    <submittedName>
        <fullName evidence="7">Uncharacterized protein</fullName>
    </submittedName>
</protein>
<organism evidence="7">
    <name type="scientific">Fervidicoccus fontis</name>
    <dbReference type="NCBI Taxonomy" id="683846"/>
    <lineage>
        <taxon>Archaea</taxon>
        <taxon>Thermoproteota</taxon>
        <taxon>Thermoprotei</taxon>
        <taxon>Fervidicoccales</taxon>
        <taxon>Fervidicoccaceae</taxon>
        <taxon>Fervidicoccus</taxon>
    </lineage>
</organism>
<feature type="transmembrane region" description="Helical" evidence="6">
    <location>
        <begin position="223"/>
        <end position="245"/>
    </location>
</feature>
<dbReference type="RefSeq" id="WP_014557624.1">
    <property type="nucleotide sequence ID" value="NZ_DSFH01000023.1"/>
</dbReference>
<evidence type="ECO:0000256" key="6">
    <source>
        <dbReference type="SAM" id="Phobius"/>
    </source>
</evidence>
<feature type="transmembrane region" description="Helical" evidence="6">
    <location>
        <begin position="265"/>
        <end position="284"/>
    </location>
</feature>
<evidence type="ECO:0000256" key="3">
    <source>
        <dbReference type="ARBA" id="ARBA00022692"/>
    </source>
</evidence>
<dbReference type="InterPro" id="IPR002797">
    <property type="entry name" value="Polysacc_synth"/>
</dbReference>
<dbReference type="GeneID" id="12449559"/>
<feature type="transmembrane region" description="Helical" evidence="6">
    <location>
        <begin position="296"/>
        <end position="318"/>
    </location>
</feature>
<dbReference type="InterPro" id="IPR050833">
    <property type="entry name" value="Poly_Biosynth_Transport"/>
</dbReference>
<feature type="transmembrane region" description="Helical" evidence="6">
    <location>
        <begin position="419"/>
        <end position="442"/>
    </location>
</feature>
<feature type="transmembrane region" description="Helical" evidence="6">
    <location>
        <begin position="361"/>
        <end position="379"/>
    </location>
</feature>
<evidence type="ECO:0000256" key="5">
    <source>
        <dbReference type="ARBA" id="ARBA00023136"/>
    </source>
</evidence>
<dbReference type="GO" id="GO:0005886">
    <property type="term" value="C:plasma membrane"/>
    <property type="evidence" value="ECO:0007669"/>
    <property type="project" value="UniProtKB-SubCell"/>
</dbReference>
<keyword evidence="3 6" id="KW-0812">Transmembrane</keyword>
<sequence>MSRESHVGKVISSGFWLYLSTIISNLQGFFYWLIISRIAGGSVVGTVSAIVGLSSLISGLISLGITTGLSRYTGLCIGIKKSNECASEYLWTSVYFSLLIYIIGGILVFIYSKFFGGAGSYSTEELTIAALLVFVGFAGSFTSFLQSLLLTKYIFISVVAAAIFKFTLGVLLVYFGYGWVGAALGYFVSTVVQFVINSYHSLKITGFKIYFSKDKLKELLRAGIPSWLPGVISTIGQWFGVILLYGTIGSLETGSYFIASQLANVVLNISNILNGLLLPVLSGLSDGRKRVGSRVFRISLALMLPVSFYIMVYPTLLLDIFGKELSSGSIPLVILLFGSIPVAFSGFVSSLVYAYGDYLTILKSGLITNVPRVILYFILVPKMSGIGAAISFTTGSYLGALYLLYIAYKLQVQFKKKEIAILISVPLIFSVLLFFVRLSWYLGMLIMASSYLIYIKEKIVTKEDLKEISRALLGEERTSLLYQKMRPILEPLFE</sequence>
<evidence type="ECO:0000256" key="1">
    <source>
        <dbReference type="ARBA" id="ARBA00004651"/>
    </source>
</evidence>
<feature type="transmembrane region" description="Helical" evidence="6">
    <location>
        <begin position="183"/>
        <end position="202"/>
    </location>
</feature>
<evidence type="ECO:0000313" key="7">
    <source>
        <dbReference type="EMBL" id="HEW63683.1"/>
    </source>
</evidence>
<keyword evidence="4 6" id="KW-1133">Transmembrane helix</keyword>
<reference evidence="7" key="1">
    <citation type="journal article" date="2020" name="mSystems">
        <title>Genome- and Community-Level Interaction Insights into Carbon Utilization and Element Cycling Functions of Hydrothermarchaeota in Hydrothermal Sediment.</title>
        <authorList>
            <person name="Zhou Z."/>
            <person name="Liu Y."/>
            <person name="Xu W."/>
            <person name="Pan J."/>
            <person name="Luo Z.H."/>
            <person name="Li M."/>
        </authorList>
    </citation>
    <scope>NUCLEOTIDE SEQUENCE [LARGE SCALE GENOMIC DNA]</scope>
    <source>
        <strain evidence="7">SpSt-1261</strain>
    </source>
</reference>
<dbReference type="OMA" id="VKSAAWI"/>
<dbReference type="EMBL" id="DSFH01000023">
    <property type="protein sequence ID" value="HEW63683.1"/>
    <property type="molecule type" value="Genomic_DNA"/>
</dbReference>
<accession>A0A7C2VIM6</accession>
<keyword evidence="2" id="KW-1003">Cell membrane</keyword>
<dbReference type="Pfam" id="PF01943">
    <property type="entry name" value="Polysacc_synt"/>
    <property type="match status" value="1"/>
</dbReference>
<dbReference type="PANTHER" id="PTHR30250:SF11">
    <property type="entry name" value="O-ANTIGEN TRANSPORTER-RELATED"/>
    <property type="match status" value="1"/>
</dbReference>
<comment type="subcellular location">
    <subcellularLocation>
        <location evidence="1">Cell membrane</location>
        <topology evidence="1">Multi-pass membrane protein</topology>
    </subcellularLocation>
</comment>
<feature type="transmembrane region" description="Helical" evidence="6">
    <location>
        <begin position="15"/>
        <end position="35"/>
    </location>
</feature>
<feature type="transmembrane region" description="Helical" evidence="6">
    <location>
        <begin position="385"/>
        <end position="407"/>
    </location>
</feature>
<comment type="caution">
    <text evidence="7">The sequence shown here is derived from an EMBL/GenBank/DDBJ whole genome shotgun (WGS) entry which is preliminary data.</text>
</comment>
<dbReference type="PANTHER" id="PTHR30250">
    <property type="entry name" value="PST FAMILY PREDICTED COLANIC ACID TRANSPORTER"/>
    <property type="match status" value="1"/>
</dbReference>
<feature type="transmembrane region" description="Helical" evidence="6">
    <location>
        <begin position="126"/>
        <end position="146"/>
    </location>
</feature>
<feature type="transmembrane region" description="Helical" evidence="6">
    <location>
        <begin position="47"/>
        <end position="69"/>
    </location>
</feature>
<feature type="transmembrane region" description="Helical" evidence="6">
    <location>
        <begin position="89"/>
        <end position="114"/>
    </location>
</feature>
<proteinExistence type="predicted"/>
<gene>
    <name evidence="7" type="ORF">ENO39_01295</name>
</gene>
<evidence type="ECO:0000256" key="2">
    <source>
        <dbReference type="ARBA" id="ARBA00022475"/>
    </source>
</evidence>
<feature type="transmembrane region" description="Helical" evidence="6">
    <location>
        <begin position="153"/>
        <end position="177"/>
    </location>
</feature>
<evidence type="ECO:0000256" key="4">
    <source>
        <dbReference type="ARBA" id="ARBA00022989"/>
    </source>
</evidence>